<evidence type="ECO:0000313" key="1">
    <source>
        <dbReference type="EMBL" id="KAG7089702.1"/>
    </source>
</evidence>
<keyword evidence="2" id="KW-1185">Reference proteome</keyword>
<accession>A0A9P7UPH4</accession>
<dbReference type="KEGG" id="more:E1B28_011357"/>
<sequence>MLRCLQLTIRITHGPLSCFPKSVHHDAIQSLIVGGPSLSCLTGNSRPVNERTRVSRKRTRHAPEFLGRPRLHTDGKRFLKNYLEDTQPCVVAPQTVIGFYNDLRTTCLTPKHMSVLIGIFGALSLPPGAPRITNRHVAAMRDESGNSYWDVVKSLVLDKQSLDYPLSDGDRYWIMWARLVDVENMDRESDYQAFLCALEDATYQFRQIWRQTKNPDILAPYFNVLLSLAVPQYLSVALELLSDLLALHRNIHPGLIRIVWKFLLLNPETLSSASRQKLLSVLLDRARVHPHPSPGSRSLSTHRFDPLTERHERLPLDTRQLVALLTAPLFPMFFIPGPSSVMQWATSLLRTSLSPKVTTDLPWQKMSLLALCHSCTQDDFKVSSWEHSSSFSDWDAILILHSFEHVISKKLSDHNMDAVRTVITTLWERWKEIPCDGRPAFVARAFVAGCLRLAGRIGDLDLCNDGWRYCAQHGLLLSADIRTKAERFQLDSLTNEYAEAFLNVGGGRASHILNSLNSSSQTTFTANANATLAAFVSRDVAISYDFYTCCLQRGISISLDLEEKLVIELARFLPSAAIPFLKKYERQSPAIESLLGALLQSLWTHRRQYIDPKQGSVLAGAMAKVFQVTVPPPTLRLPIGHAALLLLPHNAEQVVHLLELILKTRPTYFTPRLVHRLLQVLIYHRGFRLAVRLHCAIRKAMPQETKRNRRILFLGLVRHGANKLAGSLRTRVMCKRLSPSRRSTRYPSRLPVPLFRLHLQRIACALVSHRSTRINVWNFLFTYTSYLSTRTKMVLGNKLLDLVLRSNSSGRPISRVARTRRFLFRHTGFSGDRVTLNIFVKALLKSHDMDAFGIRSLFDYLIRLGYPASTHWLRSYGVPFGTPPTSPPFDLSFHKTHPIRFERHTRPLYKMFIKAFHLRNDISGAKTVIGILRGEEVAFLTMKSSARKRNL</sequence>
<organism evidence="1 2">
    <name type="scientific">Marasmius oreades</name>
    <name type="common">fairy-ring Marasmius</name>
    <dbReference type="NCBI Taxonomy" id="181124"/>
    <lineage>
        <taxon>Eukaryota</taxon>
        <taxon>Fungi</taxon>
        <taxon>Dikarya</taxon>
        <taxon>Basidiomycota</taxon>
        <taxon>Agaricomycotina</taxon>
        <taxon>Agaricomycetes</taxon>
        <taxon>Agaricomycetidae</taxon>
        <taxon>Agaricales</taxon>
        <taxon>Marasmiineae</taxon>
        <taxon>Marasmiaceae</taxon>
        <taxon>Marasmius</taxon>
    </lineage>
</organism>
<dbReference type="AlphaFoldDB" id="A0A9P7UPH4"/>
<reference evidence="1" key="1">
    <citation type="journal article" date="2021" name="Genome Biol. Evol.">
        <title>The assembled and annotated genome of the fairy-ring fungus Marasmius oreades.</title>
        <authorList>
            <person name="Hiltunen M."/>
            <person name="Ament-Velasquez S.L."/>
            <person name="Johannesson H."/>
        </authorList>
    </citation>
    <scope>NUCLEOTIDE SEQUENCE</scope>
    <source>
        <strain evidence="1">03SP1</strain>
    </source>
</reference>
<dbReference type="RefSeq" id="XP_043006172.1">
    <property type="nucleotide sequence ID" value="XM_043156386.1"/>
</dbReference>
<evidence type="ECO:0000313" key="2">
    <source>
        <dbReference type="Proteomes" id="UP001049176"/>
    </source>
</evidence>
<dbReference type="OrthoDB" id="2565179at2759"/>
<dbReference type="Proteomes" id="UP001049176">
    <property type="component" value="Chromosome 7"/>
</dbReference>
<dbReference type="GeneID" id="66080432"/>
<name>A0A9P7UPH4_9AGAR</name>
<protein>
    <submittedName>
        <fullName evidence="1">Uncharacterized protein</fullName>
    </submittedName>
</protein>
<proteinExistence type="predicted"/>
<gene>
    <name evidence="1" type="ORF">E1B28_011357</name>
</gene>
<dbReference type="EMBL" id="CM032187">
    <property type="protein sequence ID" value="KAG7089702.1"/>
    <property type="molecule type" value="Genomic_DNA"/>
</dbReference>
<comment type="caution">
    <text evidence="1">The sequence shown here is derived from an EMBL/GenBank/DDBJ whole genome shotgun (WGS) entry which is preliminary data.</text>
</comment>